<protein>
    <submittedName>
        <fullName evidence="8">Aminotransferase class V-fold PLP-dependent enzyme</fullName>
    </submittedName>
</protein>
<dbReference type="InterPro" id="IPR052357">
    <property type="entry name" value="Orn_Lys_Arg_decarboxylase-I"/>
</dbReference>
<evidence type="ECO:0000256" key="3">
    <source>
        <dbReference type="ARBA" id="ARBA00022793"/>
    </source>
</evidence>
<keyword evidence="8" id="KW-0032">Aminotransferase</keyword>
<feature type="compositionally biased region" description="Basic and acidic residues" evidence="6">
    <location>
        <begin position="380"/>
        <end position="396"/>
    </location>
</feature>
<dbReference type="EMBL" id="JACRWC010000058">
    <property type="protein sequence ID" value="MBC5999294.1"/>
    <property type="molecule type" value="Genomic_DNA"/>
</dbReference>
<dbReference type="GO" id="GO:0008483">
    <property type="term" value="F:transaminase activity"/>
    <property type="evidence" value="ECO:0007669"/>
    <property type="project" value="UniProtKB-KW"/>
</dbReference>
<dbReference type="InterPro" id="IPR015421">
    <property type="entry name" value="PyrdxlP-dep_Trfase_major"/>
</dbReference>
<dbReference type="AlphaFoldDB" id="A0A923NDA1"/>
<proteinExistence type="inferred from homology"/>
<accession>A0A923NDA1</accession>
<dbReference type="SUPFAM" id="SSF55904">
    <property type="entry name" value="Ornithine decarboxylase C-terminal domain"/>
    <property type="match status" value="1"/>
</dbReference>
<dbReference type="PROSITE" id="PS00703">
    <property type="entry name" value="OKR_DC_1"/>
    <property type="match status" value="1"/>
</dbReference>
<organism evidence="8 9">
    <name type="scientific">Lentihominibacter faecis</name>
    <dbReference type="NCBI Taxonomy" id="2764712"/>
    <lineage>
        <taxon>Bacteria</taxon>
        <taxon>Bacillati</taxon>
        <taxon>Bacillota</taxon>
        <taxon>Clostridia</taxon>
        <taxon>Peptostreptococcales</taxon>
        <taxon>Anaerovoracaceae</taxon>
        <taxon>Lentihominibacter</taxon>
    </lineage>
</organism>
<dbReference type="Proteomes" id="UP000644115">
    <property type="component" value="Unassembled WGS sequence"/>
</dbReference>
<dbReference type="SUPFAM" id="SSF53383">
    <property type="entry name" value="PLP-dependent transferases"/>
    <property type="match status" value="1"/>
</dbReference>
<comment type="similarity">
    <text evidence="2">Belongs to the Orn/Lys/Arg decarboxylase class-I family.</text>
</comment>
<dbReference type="Gene3D" id="3.40.640.10">
    <property type="entry name" value="Type I PLP-dependent aspartate aminotransferase-like (Major domain)"/>
    <property type="match status" value="1"/>
</dbReference>
<keyword evidence="3" id="KW-0210">Decarboxylase</keyword>
<evidence type="ECO:0000256" key="1">
    <source>
        <dbReference type="ARBA" id="ARBA00001933"/>
    </source>
</evidence>
<comment type="cofactor">
    <cofactor evidence="1">
        <name>pyridoxal 5'-phosphate</name>
        <dbReference type="ChEBI" id="CHEBI:597326"/>
    </cofactor>
</comment>
<keyword evidence="4" id="KW-0663">Pyridoxal phosphate</keyword>
<dbReference type="InterPro" id="IPR000310">
    <property type="entry name" value="Orn/Lys/Arg_deCO2ase_major_dom"/>
</dbReference>
<keyword evidence="5" id="KW-0456">Lyase</keyword>
<evidence type="ECO:0000256" key="2">
    <source>
        <dbReference type="ARBA" id="ARBA00010671"/>
    </source>
</evidence>
<feature type="region of interest" description="Disordered" evidence="6">
    <location>
        <begin position="380"/>
        <end position="427"/>
    </location>
</feature>
<dbReference type="PANTHER" id="PTHR43277">
    <property type="entry name" value="ARGININE DECARBOXYLASE"/>
    <property type="match status" value="1"/>
</dbReference>
<dbReference type="Pfam" id="PF01276">
    <property type="entry name" value="OKR_DC_1"/>
    <property type="match status" value="1"/>
</dbReference>
<dbReference type="InterPro" id="IPR008286">
    <property type="entry name" value="Prn/Lys/Arg_de-COase_C"/>
</dbReference>
<reference evidence="8" key="1">
    <citation type="submission" date="2020-08" db="EMBL/GenBank/DDBJ databases">
        <authorList>
            <person name="Liu C."/>
            <person name="Sun Q."/>
        </authorList>
    </citation>
    <scope>NUCLEOTIDE SEQUENCE</scope>
    <source>
        <strain evidence="8">BX16</strain>
    </source>
</reference>
<dbReference type="RefSeq" id="WP_249286748.1">
    <property type="nucleotide sequence ID" value="NZ_JACRWC010000058.1"/>
</dbReference>
<keyword evidence="9" id="KW-1185">Reference proteome</keyword>
<dbReference type="Gene3D" id="3.90.105.10">
    <property type="entry name" value="Molybdopterin biosynthesis moea protein, domain 2"/>
    <property type="match status" value="1"/>
</dbReference>
<feature type="domain" description="Orn/Lys/Arg decarboxylases family 1 pyridoxal-P attachment site" evidence="7">
    <location>
        <begin position="218"/>
        <end position="232"/>
    </location>
</feature>
<name>A0A923NDA1_9FIRM</name>
<dbReference type="InterPro" id="IPR015424">
    <property type="entry name" value="PyrdxlP-dep_Trfase"/>
</dbReference>
<sequence length="492" mass="54391">MAGGITEFLLKHTGLCPVSFHMPGHKGSELYRRLGYGDFLEHIMDCDITEIPGADNLFQTEGIIRETQEKYQNLYGVKKSYLLINGTSGGLIAGILASVEPGGSLILARNCHKAVFNALTLGNIKPVYAYPEEEARYGIAGVTTADEIDRLMREHPEARAVVLPSPNYYGICSDIAGIAETVHSHDGILIVDQAHGAHLKFMKDQPAAAEDCGADIIVDSIHKTLASFTQSAVLHVNSERISLPVLEDQLQKIESTSPSYLLMASLDLNGDIMREHGTSLFTQWQENLDVFYREAEKIPGLRMLQPADLQSGSMDQTKIDLDMSALGLSGARLEQELMKHDIFCELTTGNILMCMTGIGNTQADYEKLLAALQEIAEQESRGDRMVQDVPRDAEKPKHTKLSENPAKSKIPWNKKRPLQDTAGEKETEDIRKCSGRICGTSIIPYPPGIPLICPGEVLDDEDIQYVLHLRKRGEKVIGIDEQNRITVISNRR</sequence>
<evidence type="ECO:0000313" key="9">
    <source>
        <dbReference type="Proteomes" id="UP000644115"/>
    </source>
</evidence>
<gene>
    <name evidence="8" type="ORF">H8876_04710</name>
</gene>
<evidence type="ECO:0000256" key="4">
    <source>
        <dbReference type="ARBA" id="ARBA00022898"/>
    </source>
</evidence>
<evidence type="ECO:0000259" key="7">
    <source>
        <dbReference type="PROSITE" id="PS00703"/>
    </source>
</evidence>
<dbReference type="Pfam" id="PF03711">
    <property type="entry name" value="OKR_DC_1_C"/>
    <property type="match status" value="1"/>
</dbReference>
<keyword evidence="8" id="KW-0808">Transferase</keyword>
<evidence type="ECO:0000256" key="5">
    <source>
        <dbReference type="ARBA" id="ARBA00023239"/>
    </source>
</evidence>
<evidence type="ECO:0000256" key="6">
    <source>
        <dbReference type="SAM" id="MobiDB-lite"/>
    </source>
</evidence>
<dbReference type="PANTHER" id="PTHR43277:SF4">
    <property type="entry name" value="ARGININE DECARBOXYLASE"/>
    <property type="match status" value="1"/>
</dbReference>
<dbReference type="GO" id="GO:0016831">
    <property type="term" value="F:carboxy-lyase activity"/>
    <property type="evidence" value="ECO:0007669"/>
    <property type="project" value="UniProtKB-KW"/>
</dbReference>
<comment type="caution">
    <text evidence="8">The sequence shown here is derived from an EMBL/GenBank/DDBJ whole genome shotgun (WGS) entry which is preliminary data.</text>
</comment>
<evidence type="ECO:0000313" key="8">
    <source>
        <dbReference type="EMBL" id="MBC5999294.1"/>
    </source>
</evidence>
<dbReference type="InterPro" id="IPR036633">
    <property type="entry name" value="Prn/Lys/Arg_de-COase_C_sf"/>
</dbReference>